<evidence type="ECO:0000313" key="4">
    <source>
        <dbReference type="Proteomes" id="UP000662200"/>
    </source>
</evidence>
<name>A0A8J3BHV9_9ACTN</name>
<dbReference type="PANTHER" id="PTHR35007:SF4">
    <property type="entry name" value="CONSERVED TRANSMEMBRANE PROTEIN-RELATED"/>
    <property type="match status" value="1"/>
</dbReference>
<feature type="transmembrane region" description="Helical" evidence="2">
    <location>
        <begin position="255"/>
        <end position="277"/>
    </location>
</feature>
<gene>
    <name evidence="3" type="ORF">GCM10010124_11650</name>
</gene>
<protein>
    <recommendedName>
        <fullName evidence="5">Tight adherence protein B</fullName>
    </recommendedName>
</protein>
<keyword evidence="2" id="KW-1133">Transmembrane helix</keyword>
<feature type="compositionally biased region" description="Low complexity" evidence="1">
    <location>
        <begin position="101"/>
        <end position="115"/>
    </location>
</feature>
<comment type="caution">
    <text evidence="3">The sequence shown here is derived from an EMBL/GenBank/DDBJ whole genome shotgun (WGS) entry which is preliminary data.</text>
</comment>
<reference evidence="3" key="1">
    <citation type="journal article" date="2014" name="Int. J. Syst. Evol. Microbiol.">
        <title>Complete genome sequence of Corynebacterium casei LMG S-19264T (=DSM 44701T), isolated from a smear-ripened cheese.</title>
        <authorList>
            <consortium name="US DOE Joint Genome Institute (JGI-PGF)"/>
            <person name="Walter F."/>
            <person name="Albersmeier A."/>
            <person name="Kalinowski J."/>
            <person name="Ruckert C."/>
        </authorList>
    </citation>
    <scope>NUCLEOTIDE SEQUENCE</scope>
    <source>
        <strain evidence="3">JCM 3091</strain>
    </source>
</reference>
<feature type="transmembrane region" description="Helical" evidence="2">
    <location>
        <begin position="283"/>
        <end position="302"/>
    </location>
</feature>
<evidence type="ECO:0008006" key="5">
    <source>
        <dbReference type="Google" id="ProtNLM"/>
    </source>
</evidence>
<keyword evidence="2" id="KW-0472">Membrane</keyword>
<evidence type="ECO:0000256" key="2">
    <source>
        <dbReference type="SAM" id="Phobius"/>
    </source>
</evidence>
<dbReference type="RefSeq" id="WP_189113153.1">
    <property type="nucleotide sequence ID" value="NZ_BMQC01000003.1"/>
</dbReference>
<sequence>MIEARVLALLGTTALVLVVGSVLLEGRLRRRRVLRRLNRLRPPAEVRQGFDTTVGPATDHAAPDLGVRRPAEPRQWEALARAEHGEHPPAVPSPAPPSADPPAVALAADAPAPDAESGTARTLALRVARAASDGIGLWLCPVAVGGVALAVAGPVAAVTAAAYTSGGLRALRRQRRAVAGRERERRALDRLSDAASALRAGHPPLGLGAADDTRLGVAIRLAERTGAPVVELVERIEADLRATARLRAAAGAQSAGARATALLLAALPAGGIALGYGMGVDPAAVLLHTPLGAACAAGALLLQLSGLAWSRRIVETAAVPR</sequence>
<evidence type="ECO:0000313" key="3">
    <source>
        <dbReference type="EMBL" id="GGK20779.1"/>
    </source>
</evidence>
<accession>A0A8J3BHV9</accession>
<dbReference type="AlphaFoldDB" id="A0A8J3BHV9"/>
<proteinExistence type="predicted"/>
<feature type="region of interest" description="Disordered" evidence="1">
    <location>
        <begin position="83"/>
        <end position="115"/>
    </location>
</feature>
<feature type="region of interest" description="Disordered" evidence="1">
    <location>
        <begin position="47"/>
        <end position="66"/>
    </location>
</feature>
<organism evidence="3 4">
    <name type="scientific">Pilimelia terevasa</name>
    <dbReference type="NCBI Taxonomy" id="53372"/>
    <lineage>
        <taxon>Bacteria</taxon>
        <taxon>Bacillati</taxon>
        <taxon>Actinomycetota</taxon>
        <taxon>Actinomycetes</taxon>
        <taxon>Micromonosporales</taxon>
        <taxon>Micromonosporaceae</taxon>
        <taxon>Pilimelia</taxon>
    </lineage>
</organism>
<feature type="transmembrane region" description="Helical" evidence="2">
    <location>
        <begin position="6"/>
        <end position="26"/>
    </location>
</feature>
<keyword evidence="2" id="KW-0812">Transmembrane</keyword>
<dbReference type="Proteomes" id="UP000662200">
    <property type="component" value="Unassembled WGS sequence"/>
</dbReference>
<keyword evidence="4" id="KW-1185">Reference proteome</keyword>
<reference evidence="3" key="2">
    <citation type="submission" date="2020-09" db="EMBL/GenBank/DDBJ databases">
        <authorList>
            <person name="Sun Q."/>
            <person name="Ohkuma M."/>
        </authorList>
    </citation>
    <scope>NUCLEOTIDE SEQUENCE</scope>
    <source>
        <strain evidence="3">JCM 3091</strain>
    </source>
</reference>
<dbReference type="EMBL" id="BMQC01000003">
    <property type="protein sequence ID" value="GGK20779.1"/>
    <property type="molecule type" value="Genomic_DNA"/>
</dbReference>
<dbReference type="PANTHER" id="PTHR35007">
    <property type="entry name" value="INTEGRAL MEMBRANE PROTEIN-RELATED"/>
    <property type="match status" value="1"/>
</dbReference>
<feature type="compositionally biased region" description="Pro residues" evidence="1">
    <location>
        <begin position="89"/>
        <end position="100"/>
    </location>
</feature>
<evidence type="ECO:0000256" key="1">
    <source>
        <dbReference type="SAM" id="MobiDB-lite"/>
    </source>
</evidence>